<organism evidence="6 7">
    <name type="scientific">Vitrella brassicaformis (strain CCMP3155)</name>
    <dbReference type="NCBI Taxonomy" id="1169540"/>
    <lineage>
        <taxon>Eukaryota</taxon>
        <taxon>Sar</taxon>
        <taxon>Alveolata</taxon>
        <taxon>Colpodellida</taxon>
        <taxon>Vitrellaceae</taxon>
        <taxon>Vitrella</taxon>
    </lineage>
</organism>
<feature type="repeat" description="ARM" evidence="4">
    <location>
        <begin position="138"/>
        <end position="179"/>
    </location>
</feature>
<evidence type="ECO:0008006" key="8">
    <source>
        <dbReference type="Google" id="ProtNLM"/>
    </source>
</evidence>
<dbReference type="PANTHER" id="PTHR23316">
    <property type="entry name" value="IMPORTIN ALPHA"/>
    <property type="match status" value="1"/>
</dbReference>
<evidence type="ECO:0000256" key="1">
    <source>
        <dbReference type="ARBA" id="ARBA00010394"/>
    </source>
</evidence>
<dbReference type="STRING" id="1169540.A0A0G4F9J6"/>
<proteinExistence type="inferred from homology"/>
<evidence type="ECO:0000256" key="4">
    <source>
        <dbReference type="PROSITE-ProRule" id="PRU00259"/>
    </source>
</evidence>
<dbReference type="InterPro" id="IPR000225">
    <property type="entry name" value="Armadillo"/>
</dbReference>
<feature type="region of interest" description="Disordered" evidence="5">
    <location>
        <begin position="502"/>
        <end position="541"/>
    </location>
</feature>
<evidence type="ECO:0000256" key="5">
    <source>
        <dbReference type="SAM" id="MobiDB-lite"/>
    </source>
</evidence>
<sequence>MSKGVSCDICAGQTAGRQRDHSAAKQRTAEHLKCDEMESADSTSGHPPPQAVLVKATKLYNAIHTQEAYDEAVQQRGFEAIEAEITAVMNDLCQVMASAGGPQHQDQPRLRADAVRLLFLLLSVKHVDVMEQKAISAGALPALVEQLSGCEEAQKFAAVALSELAVRHGDAVVVVDAGAVPPLVQLVSSPHDNVRVMAIAALFKTTEGSVACRNAVVAAGVLQPLLTAMRESTKADVLAMGAHLLGNLWCDRPLPAPLAEFAPFLPVLVNLIGAPQQNDRVLQPARRAVAHFASLCVGEDGTDADRDALVECGAVGSLTALLEVADDVGKCIACMMVHCIAEGTTAHVQTVIDADLVPLLVNAAARGGSDPRKREIAAASIGSIARGGSQQQVEYVVECGGVQPICDALDGNANDNRVITIQGSSSPAGRQKQALEGLPESPYSTLVEQAGGVDKLVELQTHNDIHIAAPAIVFLGRHIPDSIDEQRVAALYQQHVAQTAEVETNVGPDDDIGSGCDSDGGSEGEVDGQLEGDSGEEGAEG</sequence>
<evidence type="ECO:0000256" key="2">
    <source>
        <dbReference type="ARBA" id="ARBA00022448"/>
    </source>
</evidence>
<dbReference type="SMART" id="SM00185">
    <property type="entry name" value="ARM"/>
    <property type="match status" value="7"/>
</dbReference>
<dbReference type="AlphaFoldDB" id="A0A0G4F9J6"/>
<accession>A0A0G4F9J6</accession>
<dbReference type="OrthoDB" id="436939at2759"/>
<dbReference type="Gene3D" id="1.25.10.10">
    <property type="entry name" value="Leucine-rich Repeat Variant"/>
    <property type="match status" value="1"/>
</dbReference>
<dbReference type="VEuPathDB" id="CryptoDB:Vbra_4238"/>
<dbReference type="InParanoid" id="A0A0G4F9J6"/>
<evidence type="ECO:0000313" key="6">
    <source>
        <dbReference type="EMBL" id="CEM09037.1"/>
    </source>
</evidence>
<dbReference type="PROSITE" id="PS50176">
    <property type="entry name" value="ARM_REPEAT"/>
    <property type="match status" value="2"/>
</dbReference>
<dbReference type="GO" id="GO:0015031">
    <property type="term" value="P:protein transport"/>
    <property type="evidence" value="ECO:0007669"/>
    <property type="project" value="UniProtKB-KW"/>
</dbReference>
<dbReference type="PhylomeDB" id="A0A0G4F9J6"/>
<keyword evidence="2" id="KW-0813">Transport</keyword>
<keyword evidence="3" id="KW-0653">Protein transport</keyword>
<dbReference type="Proteomes" id="UP000041254">
    <property type="component" value="Unassembled WGS sequence"/>
</dbReference>
<reference evidence="6 7" key="1">
    <citation type="submission" date="2014-11" db="EMBL/GenBank/DDBJ databases">
        <authorList>
            <person name="Zhu J."/>
            <person name="Qi W."/>
            <person name="Song R."/>
        </authorList>
    </citation>
    <scope>NUCLEOTIDE SEQUENCE [LARGE SCALE GENOMIC DNA]</scope>
</reference>
<dbReference type="InterPro" id="IPR016024">
    <property type="entry name" value="ARM-type_fold"/>
</dbReference>
<evidence type="ECO:0000313" key="7">
    <source>
        <dbReference type="Proteomes" id="UP000041254"/>
    </source>
</evidence>
<dbReference type="EMBL" id="CDMY01000391">
    <property type="protein sequence ID" value="CEM09037.1"/>
    <property type="molecule type" value="Genomic_DNA"/>
</dbReference>
<keyword evidence="7" id="KW-1185">Reference proteome</keyword>
<feature type="repeat" description="ARM" evidence="4">
    <location>
        <begin position="178"/>
        <end position="201"/>
    </location>
</feature>
<protein>
    <recommendedName>
        <fullName evidence="8">Importin subunit alpha</fullName>
    </recommendedName>
</protein>
<comment type="similarity">
    <text evidence="1">Belongs to the importin alpha family.</text>
</comment>
<gene>
    <name evidence="6" type="ORF">Vbra_4238</name>
</gene>
<dbReference type="SUPFAM" id="SSF48371">
    <property type="entry name" value="ARM repeat"/>
    <property type="match status" value="1"/>
</dbReference>
<feature type="compositionally biased region" description="Acidic residues" evidence="5">
    <location>
        <begin position="520"/>
        <end position="541"/>
    </location>
</feature>
<name>A0A0G4F9J6_VITBC</name>
<dbReference type="Pfam" id="PF00514">
    <property type="entry name" value="Arm"/>
    <property type="match status" value="1"/>
</dbReference>
<evidence type="ECO:0000256" key="3">
    <source>
        <dbReference type="ARBA" id="ARBA00022927"/>
    </source>
</evidence>
<dbReference type="InterPro" id="IPR011989">
    <property type="entry name" value="ARM-like"/>
</dbReference>